<comment type="caution">
    <text evidence="2">The sequence shown here is derived from an EMBL/GenBank/DDBJ whole genome shotgun (WGS) entry which is preliminary data.</text>
</comment>
<sequence length="393" mass="45236">MQHPNAMLSSDPERPEATNRDATSFLYNVPVANRPGDIRRRIWTEWMGWFCEYGHKCTEYQHDACWGSTILRTCYDDDDKFALAVAAVRRLAMIPIELDFEARGAVPARDQPAEEDDEPEVDDDVRLDVKTSHPKLDEILQEAYQGMVRRARSGAPPGTRCTHDWVITHELMCRYHNFVVEDRQALEGADVAAAWHYFHHAGCGEREEGLRGTMFVLMDRETINHLAAAPSEQELASMARSERAKVAWQHWIKVVTTACKCTDDGDDLDEVSDDHMGRRRIRMYDFLDIFLWLQHRGICEMDVEGRGRERFPGYGEREWEFCANPNGPSDVQPWLEETTGVTGRYMDRNDSREVKKWHDAILVSRYDLQPPCTLGKDVANADTLLVLQTFNIQ</sequence>
<reference evidence="2" key="1">
    <citation type="journal article" date="2023" name="Mol. Phylogenet. Evol.">
        <title>Genome-scale phylogeny and comparative genomics of the fungal order Sordariales.</title>
        <authorList>
            <person name="Hensen N."/>
            <person name="Bonometti L."/>
            <person name="Westerberg I."/>
            <person name="Brannstrom I.O."/>
            <person name="Guillou S."/>
            <person name="Cros-Aarteil S."/>
            <person name="Calhoun S."/>
            <person name="Haridas S."/>
            <person name="Kuo A."/>
            <person name="Mondo S."/>
            <person name="Pangilinan J."/>
            <person name="Riley R."/>
            <person name="LaButti K."/>
            <person name="Andreopoulos B."/>
            <person name="Lipzen A."/>
            <person name="Chen C."/>
            <person name="Yan M."/>
            <person name="Daum C."/>
            <person name="Ng V."/>
            <person name="Clum A."/>
            <person name="Steindorff A."/>
            <person name="Ohm R.A."/>
            <person name="Martin F."/>
            <person name="Silar P."/>
            <person name="Natvig D.O."/>
            <person name="Lalanne C."/>
            <person name="Gautier V."/>
            <person name="Ament-Velasquez S.L."/>
            <person name="Kruys A."/>
            <person name="Hutchinson M.I."/>
            <person name="Powell A.J."/>
            <person name="Barry K."/>
            <person name="Miller A.N."/>
            <person name="Grigoriev I.V."/>
            <person name="Debuchy R."/>
            <person name="Gladieux P."/>
            <person name="Hiltunen Thoren M."/>
            <person name="Johannesson H."/>
        </authorList>
    </citation>
    <scope>NUCLEOTIDE SEQUENCE</scope>
    <source>
        <strain evidence="2">CBS 757.83</strain>
    </source>
</reference>
<feature type="region of interest" description="Disordered" evidence="1">
    <location>
        <begin position="1"/>
        <end position="21"/>
    </location>
</feature>
<gene>
    <name evidence="2" type="ORF">N658DRAFT_525454</name>
</gene>
<evidence type="ECO:0000313" key="2">
    <source>
        <dbReference type="EMBL" id="KAK4099608.1"/>
    </source>
</evidence>
<evidence type="ECO:0000256" key="1">
    <source>
        <dbReference type="SAM" id="MobiDB-lite"/>
    </source>
</evidence>
<organism evidence="2 3">
    <name type="scientific">Parathielavia hyrcaniae</name>
    <dbReference type="NCBI Taxonomy" id="113614"/>
    <lineage>
        <taxon>Eukaryota</taxon>
        <taxon>Fungi</taxon>
        <taxon>Dikarya</taxon>
        <taxon>Ascomycota</taxon>
        <taxon>Pezizomycotina</taxon>
        <taxon>Sordariomycetes</taxon>
        <taxon>Sordariomycetidae</taxon>
        <taxon>Sordariales</taxon>
        <taxon>Chaetomiaceae</taxon>
        <taxon>Parathielavia</taxon>
    </lineage>
</organism>
<proteinExistence type="predicted"/>
<dbReference type="AlphaFoldDB" id="A0AAN6PXI2"/>
<name>A0AAN6PXI2_9PEZI</name>
<evidence type="ECO:0000313" key="3">
    <source>
        <dbReference type="Proteomes" id="UP001305647"/>
    </source>
</evidence>
<protein>
    <submittedName>
        <fullName evidence="2">Uncharacterized protein</fullName>
    </submittedName>
</protein>
<accession>A0AAN6PXI2</accession>
<dbReference type="Proteomes" id="UP001305647">
    <property type="component" value="Unassembled WGS sequence"/>
</dbReference>
<dbReference type="EMBL" id="MU863648">
    <property type="protein sequence ID" value="KAK4099608.1"/>
    <property type="molecule type" value="Genomic_DNA"/>
</dbReference>
<keyword evidence="3" id="KW-1185">Reference proteome</keyword>
<reference evidence="2" key="2">
    <citation type="submission" date="2023-05" db="EMBL/GenBank/DDBJ databases">
        <authorList>
            <consortium name="Lawrence Berkeley National Laboratory"/>
            <person name="Steindorff A."/>
            <person name="Hensen N."/>
            <person name="Bonometti L."/>
            <person name="Westerberg I."/>
            <person name="Brannstrom I.O."/>
            <person name="Guillou S."/>
            <person name="Cros-Aarteil S."/>
            <person name="Calhoun S."/>
            <person name="Haridas S."/>
            <person name="Kuo A."/>
            <person name="Mondo S."/>
            <person name="Pangilinan J."/>
            <person name="Riley R."/>
            <person name="Labutti K."/>
            <person name="Andreopoulos B."/>
            <person name="Lipzen A."/>
            <person name="Chen C."/>
            <person name="Yanf M."/>
            <person name="Daum C."/>
            <person name="Ng V."/>
            <person name="Clum A."/>
            <person name="Ohm R."/>
            <person name="Martin F."/>
            <person name="Silar P."/>
            <person name="Natvig D."/>
            <person name="Lalanne C."/>
            <person name="Gautier V."/>
            <person name="Ament-Velasquez S.L."/>
            <person name="Kruys A."/>
            <person name="Hutchinson M.I."/>
            <person name="Powell A.J."/>
            <person name="Barry K."/>
            <person name="Miller A.N."/>
            <person name="Grigoriev I.V."/>
            <person name="Debuchy R."/>
            <person name="Gladieux P."/>
            <person name="Thoren M.H."/>
            <person name="Johannesson H."/>
        </authorList>
    </citation>
    <scope>NUCLEOTIDE SEQUENCE</scope>
    <source>
        <strain evidence="2">CBS 757.83</strain>
    </source>
</reference>